<dbReference type="InterPro" id="IPR027417">
    <property type="entry name" value="P-loop_NTPase"/>
</dbReference>
<accession>A0AAV4JCW3</accession>
<evidence type="ECO:0000259" key="1">
    <source>
        <dbReference type="Pfam" id="PF21530"/>
    </source>
</evidence>
<dbReference type="PANTHER" id="PTHR10492:SF57">
    <property type="entry name" value="ATP-DEPENDENT DNA HELICASE"/>
    <property type="match status" value="1"/>
</dbReference>
<dbReference type="AlphaFoldDB" id="A0AAV4JCW3"/>
<dbReference type="Proteomes" id="UP000762676">
    <property type="component" value="Unassembled WGS sequence"/>
</dbReference>
<protein>
    <recommendedName>
        <fullName evidence="1">DNA helicase Pif1-like 2B domain-containing protein</fullName>
    </recommendedName>
</protein>
<evidence type="ECO:0000313" key="3">
    <source>
        <dbReference type="Proteomes" id="UP000762676"/>
    </source>
</evidence>
<sequence>MRVALQADERAEMFANKLVRLGNGETDTVQSPDYVSLLNFGTPAENIDILLDRIYPQIHSNYENHTWLIQRAILAPHNDSVSQINKLLAEKLPTQTHTYSAINLVVDEEQAVQFPVEFLISIEVSGLPPHVFDLKCGMPVMLLRSIKPPELNVLNGTRCIIYNCNRRFVEVVIAAGIYSGQHHSIPSPQTPCSPSSLKGNSFPYLLCHDAMTINKAQGQTLKVIGLDLRQPMFAHGHVMRREKLEHLITTGKLDGKRGRGKQREKMIDGLKRWLGSGSWTETMTAMGHRELWRNMIADASKHGTG</sequence>
<dbReference type="PANTHER" id="PTHR10492">
    <property type="match status" value="1"/>
</dbReference>
<comment type="caution">
    <text evidence="2">The sequence shown here is derived from an EMBL/GenBank/DDBJ whole genome shotgun (WGS) entry which is preliminary data.</text>
</comment>
<name>A0AAV4JCW3_9GAST</name>
<dbReference type="Pfam" id="PF21530">
    <property type="entry name" value="Pif1_2B_dom"/>
    <property type="match status" value="1"/>
</dbReference>
<dbReference type="InterPro" id="IPR049163">
    <property type="entry name" value="Pif1-like_2B_dom"/>
</dbReference>
<dbReference type="SUPFAM" id="SSF52540">
    <property type="entry name" value="P-loop containing nucleoside triphosphate hydrolases"/>
    <property type="match status" value="1"/>
</dbReference>
<evidence type="ECO:0000313" key="2">
    <source>
        <dbReference type="EMBL" id="GFS20509.1"/>
    </source>
</evidence>
<keyword evidence="3" id="KW-1185">Reference proteome</keyword>
<dbReference type="EMBL" id="BMAT01003106">
    <property type="protein sequence ID" value="GFS20509.1"/>
    <property type="molecule type" value="Genomic_DNA"/>
</dbReference>
<proteinExistence type="predicted"/>
<feature type="domain" description="DNA helicase Pif1-like 2B" evidence="1">
    <location>
        <begin position="117"/>
        <end position="162"/>
    </location>
</feature>
<gene>
    <name evidence="2" type="ORF">ElyMa_001572900</name>
</gene>
<reference evidence="2 3" key="1">
    <citation type="journal article" date="2021" name="Elife">
        <title>Chloroplast acquisition without the gene transfer in kleptoplastic sea slugs, Plakobranchus ocellatus.</title>
        <authorList>
            <person name="Maeda T."/>
            <person name="Takahashi S."/>
            <person name="Yoshida T."/>
            <person name="Shimamura S."/>
            <person name="Takaki Y."/>
            <person name="Nagai Y."/>
            <person name="Toyoda A."/>
            <person name="Suzuki Y."/>
            <person name="Arimoto A."/>
            <person name="Ishii H."/>
            <person name="Satoh N."/>
            <person name="Nishiyama T."/>
            <person name="Hasebe M."/>
            <person name="Maruyama T."/>
            <person name="Minagawa J."/>
            <person name="Obokata J."/>
            <person name="Shigenobu S."/>
        </authorList>
    </citation>
    <scope>NUCLEOTIDE SEQUENCE [LARGE SCALE GENOMIC DNA]</scope>
</reference>
<organism evidence="2 3">
    <name type="scientific">Elysia marginata</name>
    <dbReference type="NCBI Taxonomy" id="1093978"/>
    <lineage>
        <taxon>Eukaryota</taxon>
        <taxon>Metazoa</taxon>
        <taxon>Spiralia</taxon>
        <taxon>Lophotrochozoa</taxon>
        <taxon>Mollusca</taxon>
        <taxon>Gastropoda</taxon>
        <taxon>Heterobranchia</taxon>
        <taxon>Euthyneura</taxon>
        <taxon>Panpulmonata</taxon>
        <taxon>Sacoglossa</taxon>
        <taxon>Placobranchoidea</taxon>
        <taxon>Plakobranchidae</taxon>
        <taxon>Elysia</taxon>
    </lineage>
</organism>